<keyword evidence="2" id="KW-1185">Reference proteome</keyword>
<gene>
    <name evidence="1" type="ORF">ACFQ21_06415</name>
</gene>
<dbReference type="SUPFAM" id="SSF63829">
    <property type="entry name" value="Calcium-dependent phosphotriesterase"/>
    <property type="match status" value="1"/>
</dbReference>
<name>A0ABW3JYM3_9BACT</name>
<dbReference type="Proteomes" id="UP001597112">
    <property type="component" value="Unassembled WGS sequence"/>
</dbReference>
<comment type="caution">
    <text evidence="1">The sequence shown here is derived from an EMBL/GenBank/DDBJ whole genome shotgun (WGS) entry which is preliminary data.</text>
</comment>
<evidence type="ECO:0008006" key="3">
    <source>
        <dbReference type="Google" id="ProtNLM"/>
    </source>
</evidence>
<organism evidence="1 2">
    <name type="scientific">Ohtaekwangia kribbensis</name>
    <dbReference type="NCBI Taxonomy" id="688913"/>
    <lineage>
        <taxon>Bacteria</taxon>
        <taxon>Pseudomonadati</taxon>
        <taxon>Bacteroidota</taxon>
        <taxon>Cytophagia</taxon>
        <taxon>Cytophagales</taxon>
        <taxon>Fulvivirgaceae</taxon>
        <taxon>Ohtaekwangia</taxon>
    </lineage>
</organism>
<proteinExistence type="predicted"/>
<dbReference type="EMBL" id="JBHTKA010000001">
    <property type="protein sequence ID" value="MFD0998932.1"/>
    <property type="molecule type" value="Genomic_DNA"/>
</dbReference>
<evidence type="ECO:0000313" key="2">
    <source>
        <dbReference type="Proteomes" id="UP001597112"/>
    </source>
</evidence>
<sequence>MKFTVRQYSRHHSPIPVYIKVYVLLLTGILLYASASAQTRKIKTLEVSDTIRYAAVDRPGELYIVTTSGQLQKFDTDGKLLALHKDKPAPTLFDPRDGSRLFAFFRESRQYNFLNPSFEAVQAFSIDSSFATEPWLACVSGDYNIWLFDVADWTLKKINTTTGALSVEEVIETKSKQKSNYTFLREYQGFVFLLDVSEGILIFNGVGKHIRTIAVKNLSYFNFLGEELYYLQGDTLRFFDLFTTETREQKLATQGNFALITDERFFLIRKNIIEIYRAQ</sequence>
<protein>
    <recommendedName>
        <fullName evidence="3">WD40 repeat domain-containing protein</fullName>
    </recommendedName>
</protein>
<dbReference type="RefSeq" id="WP_377576460.1">
    <property type="nucleotide sequence ID" value="NZ_JBHTKA010000001.1"/>
</dbReference>
<accession>A0ABW3JYM3</accession>
<reference evidence="2" key="1">
    <citation type="journal article" date="2019" name="Int. J. Syst. Evol. Microbiol.">
        <title>The Global Catalogue of Microorganisms (GCM) 10K type strain sequencing project: providing services to taxonomists for standard genome sequencing and annotation.</title>
        <authorList>
            <consortium name="The Broad Institute Genomics Platform"/>
            <consortium name="The Broad Institute Genome Sequencing Center for Infectious Disease"/>
            <person name="Wu L."/>
            <person name="Ma J."/>
        </authorList>
    </citation>
    <scope>NUCLEOTIDE SEQUENCE [LARGE SCALE GENOMIC DNA]</scope>
    <source>
        <strain evidence="2">CCUG 58938</strain>
    </source>
</reference>
<evidence type="ECO:0000313" key="1">
    <source>
        <dbReference type="EMBL" id="MFD0998932.1"/>
    </source>
</evidence>